<evidence type="ECO:0000313" key="9">
    <source>
        <dbReference type="EMBL" id="KJJ84722.1"/>
    </source>
</evidence>
<organism evidence="9 10">
    <name type="scientific">Candidatus Omnitrophus magneticus</name>
    <dbReference type="NCBI Taxonomy" id="1609969"/>
    <lineage>
        <taxon>Bacteria</taxon>
        <taxon>Pseudomonadati</taxon>
        <taxon>Candidatus Omnitrophota</taxon>
        <taxon>Candidatus Omnitrophus</taxon>
    </lineage>
</organism>
<evidence type="ECO:0000256" key="6">
    <source>
        <dbReference type="ARBA" id="ARBA00033409"/>
    </source>
</evidence>
<dbReference type="SUPFAM" id="SSF50249">
    <property type="entry name" value="Nucleic acid-binding proteins"/>
    <property type="match status" value="1"/>
</dbReference>
<comment type="similarity">
    <text evidence="1 7">Belongs to the RecO family.</text>
</comment>
<dbReference type="PANTHER" id="PTHR33991:SF1">
    <property type="entry name" value="DNA REPAIR PROTEIN RECO"/>
    <property type="match status" value="1"/>
</dbReference>
<dbReference type="InterPro" id="IPR037278">
    <property type="entry name" value="ARFGAP/RecO"/>
</dbReference>
<comment type="function">
    <text evidence="7">Involved in DNA repair and RecF pathway recombination.</text>
</comment>
<gene>
    <name evidence="7" type="primary">recO</name>
    <name evidence="9" type="ORF">OMAG_001397</name>
</gene>
<keyword evidence="3 7" id="KW-0227">DNA damage</keyword>
<sequence>MPVLHDEGIILRKYSVRETSYIFVIFTKKHGKIRGTLKGVRKPYPQFAGNFEMMNRCGISFYRRKKKALDLITGCEAIEPFLNIRKDILRLTYSNYFIELIDKITVEYDVNEGLYTCLSEALRELSGKTNPKHIARIFELKILQSIGFRPRLEQCARCGEEKFSDIFFSAPIGGILCGHCANQALVSLKISRGAVNFMKKILEIDISRATRVNVTRESAIETEKALSAFIDYYIDSSFNTKKFIDDLESDKNIILDFVSTL</sequence>
<evidence type="ECO:0000259" key="8">
    <source>
        <dbReference type="Pfam" id="PF11967"/>
    </source>
</evidence>
<dbReference type="Gene3D" id="1.20.1440.120">
    <property type="entry name" value="Recombination protein O, C-terminal domain"/>
    <property type="match status" value="1"/>
</dbReference>
<feature type="domain" description="DNA replication/recombination mediator RecO N-terminal" evidence="8">
    <location>
        <begin position="1"/>
        <end position="81"/>
    </location>
</feature>
<dbReference type="InterPro" id="IPR042242">
    <property type="entry name" value="RecO_C"/>
</dbReference>
<dbReference type="EMBL" id="JYNY01000277">
    <property type="protein sequence ID" value="KJJ84722.1"/>
    <property type="molecule type" value="Genomic_DNA"/>
</dbReference>
<name>A0A0F0CN98_9BACT</name>
<evidence type="ECO:0000256" key="2">
    <source>
        <dbReference type="ARBA" id="ARBA00021310"/>
    </source>
</evidence>
<evidence type="ECO:0000256" key="5">
    <source>
        <dbReference type="ARBA" id="ARBA00023204"/>
    </source>
</evidence>
<dbReference type="GO" id="GO:0006310">
    <property type="term" value="P:DNA recombination"/>
    <property type="evidence" value="ECO:0007669"/>
    <property type="project" value="UniProtKB-UniRule"/>
</dbReference>
<dbReference type="Gene3D" id="2.40.50.140">
    <property type="entry name" value="Nucleic acid-binding proteins"/>
    <property type="match status" value="1"/>
</dbReference>
<dbReference type="InterPro" id="IPR022572">
    <property type="entry name" value="DNA_rep/recomb_RecO_N"/>
</dbReference>
<dbReference type="HAMAP" id="MF_00201">
    <property type="entry name" value="RecO"/>
    <property type="match status" value="1"/>
</dbReference>
<dbReference type="SUPFAM" id="SSF57863">
    <property type="entry name" value="ArfGap/RecO-like zinc finger"/>
    <property type="match status" value="1"/>
</dbReference>
<keyword evidence="5 7" id="KW-0234">DNA repair</keyword>
<dbReference type="NCBIfam" id="TIGR00613">
    <property type="entry name" value="reco"/>
    <property type="match status" value="1"/>
</dbReference>
<evidence type="ECO:0000256" key="4">
    <source>
        <dbReference type="ARBA" id="ARBA00023172"/>
    </source>
</evidence>
<keyword evidence="10" id="KW-1185">Reference proteome</keyword>
<dbReference type="InterPro" id="IPR003717">
    <property type="entry name" value="RecO"/>
</dbReference>
<dbReference type="GO" id="GO:0043590">
    <property type="term" value="C:bacterial nucleoid"/>
    <property type="evidence" value="ECO:0007669"/>
    <property type="project" value="TreeGrafter"/>
</dbReference>
<evidence type="ECO:0000256" key="3">
    <source>
        <dbReference type="ARBA" id="ARBA00022763"/>
    </source>
</evidence>
<proteinExistence type="inferred from homology"/>
<keyword evidence="4 7" id="KW-0233">DNA recombination</keyword>
<accession>A0A0F0CN98</accession>
<dbReference type="Gene3D" id="6.20.220.20">
    <property type="entry name" value="Recombination protein O, zinc-binding domain"/>
    <property type="match status" value="1"/>
</dbReference>
<dbReference type="Proteomes" id="UP000033428">
    <property type="component" value="Unassembled WGS sequence"/>
</dbReference>
<evidence type="ECO:0000256" key="1">
    <source>
        <dbReference type="ARBA" id="ARBA00007452"/>
    </source>
</evidence>
<dbReference type="Pfam" id="PF11967">
    <property type="entry name" value="RecO_N"/>
    <property type="match status" value="1"/>
</dbReference>
<dbReference type="AlphaFoldDB" id="A0A0F0CN98"/>
<protein>
    <recommendedName>
        <fullName evidence="2 7">DNA repair protein RecO</fullName>
    </recommendedName>
    <alternativeName>
        <fullName evidence="6 7">Recombination protein O</fullName>
    </alternativeName>
</protein>
<evidence type="ECO:0000256" key="7">
    <source>
        <dbReference type="HAMAP-Rule" id="MF_00201"/>
    </source>
</evidence>
<dbReference type="GO" id="GO:0006302">
    <property type="term" value="P:double-strand break repair"/>
    <property type="evidence" value="ECO:0007669"/>
    <property type="project" value="TreeGrafter"/>
</dbReference>
<dbReference type="Pfam" id="PF02565">
    <property type="entry name" value="RecO_C"/>
    <property type="match status" value="1"/>
</dbReference>
<dbReference type="PANTHER" id="PTHR33991">
    <property type="entry name" value="DNA REPAIR PROTEIN RECO"/>
    <property type="match status" value="1"/>
</dbReference>
<evidence type="ECO:0000313" key="10">
    <source>
        <dbReference type="Proteomes" id="UP000033428"/>
    </source>
</evidence>
<dbReference type="InterPro" id="IPR012340">
    <property type="entry name" value="NA-bd_OB-fold"/>
</dbReference>
<reference evidence="9 10" key="1">
    <citation type="submission" date="2015-02" db="EMBL/GenBank/DDBJ databases">
        <title>Single-cell genomics of uncultivated deep-branching MTB reveals a conserved set of magnetosome genes.</title>
        <authorList>
            <person name="Kolinko S."/>
            <person name="Richter M."/>
            <person name="Glockner F.O."/>
            <person name="Brachmann A."/>
            <person name="Schuler D."/>
        </authorList>
    </citation>
    <scope>NUCLEOTIDE SEQUENCE [LARGE SCALE GENOMIC DNA]</scope>
    <source>
        <strain evidence="9">SKK-01</strain>
    </source>
</reference>
<comment type="caution">
    <text evidence="9">The sequence shown here is derived from an EMBL/GenBank/DDBJ whole genome shotgun (WGS) entry which is preliminary data.</text>
</comment>